<gene>
    <name evidence="1" type="ORF">V0U35_02955</name>
</gene>
<dbReference type="Pfam" id="PF04340">
    <property type="entry name" value="DUF484"/>
    <property type="match status" value="1"/>
</dbReference>
<organism evidence="1 2">
    <name type="scientific">Hyphobacterium marinum</name>
    <dbReference type="NCBI Taxonomy" id="3116574"/>
    <lineage>
        <taxon>Bacteria</taxon>
        <taxon>Pseudomonadati</taxon>
        <taxon>Pseudomonadota</taxon>
        <taxon>Alphaproteobacteria</taxon>
        <taxon>Maricaulales</taxon>
        <taxon>Maricaulaceae</taxon>
        <taxon>Hyphobacterium</taxon>
    </lineage>
</organism>
<dbReference type="PANTHER" id="PTHR38765:SF1">
    <property type="entry name" value="DUF484 DOMAIN-CONTAINING PROTEIN"/>
    <property type="match status" value="1"/>
</dbReference>
<proteinExistence type="predicted"/>
<dbReference type="Proteomes" id="UP001310692">
    <property type="component" value="Unassembled WGS sequence"/>
</dbReference>
<name>A0ABU7LVP3_9PROT</name>
<sequence>MLDTGDGAQAPGDFDMGRMREALMADPDWVRRDGELMACLAGDSGSGDVIDFGAAARARLLDENRRLKAARAELAQNARANLAILSQTHVATLSLMECTSLEDLDARLEGDLAAILSVDSIRIFVEGGMPLRNARTIRPAAPGLADQLLGAENDFTGPVSPATAHALYGTALGSHALARLDLPEGFGVLALASRDDGAFTEGQGTEFLNFLARAVERRMSPWLQTP</sequence>
<accession>A0ABU7LVP3</accession>
<comment type="caution">
    <text evidence="1">The sequence shown here is derived from an EMBL/GenBank/DDBJ whole genome shotgun (WGS) entry which is preliminary data.</text>
</comment>
<evidence type="ECO:0000313" key="2">
    <source>
        <dbReference type="Proteomes" id="UP001310692"/>
    </source>
</evidence>
<dbReference type="InterPro" id="IPR029016">
    <property type="entry name" value="GAF-like_dom_sf"/>
</dbReference>
<keyword evidence="2" id="KW-1185">Reference proteome</keyword>
<evidence type="ECO:0000313" key="1">
    <source>
        <dbReference type="EMBL" id="MEE2565627.1"/>
    </source>
</evidence>
<dbReference type="InterPro" id="IPR007435">
    <property type="entry name" value="DUF484"/>
</dbReference>
<reference evidence="1 2" key="1">
    <citation type="submission" date="2024-01" db="EMBL/GenBank/DDBJ databases">
        <title>Hyphobacterium bacterium isolated from marine sediment.</title>
        <authorList>
            <person name="Zhao S."/>
        </authorList>
    </citation>
    <scope>NUCLEOTIDE SEQUENCE [LARGE SCALE GENOMIC DNA]</scope>
    <source>
        <strain evidence="1 2">Y60-23</strain>
    </source>
</reference>
<dbReference type="Gene3D" id="3.30.450.40">
    <property type="match status" value="1"/>
</dbReference>
<dbReference type="EMBL" id="JAZDRO010000001">
    <property type="protein sequence ID" value="MEE2565627.1"/>
    <property type="molecule type" value="Genomic_DNA"/>
</dbReference>
<protein>
    <submittedName>
        <fullName evidence="1">DUF484 family protein</fullName>
    </submittedName>
</protein>
<dbReference type="PANTHER" id="PTHR38765">
    <property type="entry name" value="DUF484 DOMAIN-CONTAINING PROTEIN"/>
    <property type="match status" value="1"/>
</dbReference>
<dbReference type="RefSeq" id="WP_330195162.1">
    <property type="nucleotide sequence ID" value="NZ_JAZDRO010000001.1"/>
</dbReference>